<dbReference type="Gene3D" id="3.10.180.10">
    <property type="entry name" value="2,3-Dihydroxybiphenyl 1,2-Dioxygenase, domain 1"/>
    <property type="match status" value="1"/>
</dbReference>
<dbReference type="InterPro" id="IPR029068">
    <property type="entry name" value="Glyas_Bleomycin-R_OHBP_Dase"/>
</dbReference>
<sequence>MSDGFHIGAGVELHVPNFDEVRTFYQKLGFEFLWSRAPEGKKGYLVASLGSNVLCFWGGNESIYSQSYFGQFEPTTPRGYGVEIVIMVEDLDLYHSKAAGTGRMVDAVRDRPWGVRDFRVADPFGYYLRFTEPLDIRDRRYSVE</sequence>
<feature type="domain" description="VOC" evidence="1">
    <location>
        <begin position="6"/>
        <end position="133"/>
    </location>
</feature>
<dbReference type="InterPro" id="IPR004360">
    <property type="entry name" value="Glyas_Fos-R_dOase_dom"/>
</dbReference>
<dbReference type="Proteomes" id="UP000798951">
    <property type="component" value="Unassembled WGS sequence"/>
</dbReference>
<evidence type="ECO:0000313" key="3">
    <source>
        <dbReference type="Proteomes" id="UP000798951"/>
    </source>
</evidence>
<comment type="caution">
    <text evidence="2">The sequence shown here is derived from an EMBL/GenBank/DDBJ whole genome shotgun (WGS) entry which is preliminary data.</text>
</comment>
<organism evidence="2 3">
    <name type="scientific">Nocardia caishijiensis</name>
    <dbReference type="NCBI Taxonomy" id="184756"/>
    <lineage>
        <taxon>Bacteria</taxon>
        <taxon>Bacillati</taxon>
        <taxon>Actinomycetota</taxon>
        <taxon>Actinomycetes</taxon>
        <taxon>Mycobacteriales</taxon>
        <taxon>Nocardiaceae</taxon>
        <taxon>Nocardia</taxon>
    </lineage>
</organism>
<name>A0ABQ6YMK2_9NOCA</name>
<gene>
    <name evidence="2" type="ORF">FNL39_104440</name>
</gene>
<dbReference type="Pfam" id="PF00903">
    <property type="entry name" value="Glyoxalase"/>
    <property type="match status" value="1"/>
</dbReference>
<evidence type="ECO:0000313" key="2">
    <source>
        <dbReference type="EMBL" id="KAF0847018.1"/>
    </source>
</evidence>
<proteinExistence type="predicted"/>
<evidence type="ECO:0000259" key="1">
    <source>
        <dbReference type="PROSITE" id="PS51819"/>
    </source>
</evidence>
<dbReference type="PROSITE" id="PS51819">
    <property type="entry name" value="VOC"/>
    <property type="match status" value="1"/>
</dbReference>
<dbReference type="EMBL" id="VMSD01000004">
    <property type="protein sequence ID" value="KAF0847018.1"/>
    <property type="molecule type" value="Genomic_DNA"/>
</dbReference>
<dbReference type="SUPFAM" id="SSF54593">
    <property type="entry name" value="Glyoxalase/Bleomycin resistance protein/Dihydroxybiphenyl dioxygenase"/>
    <property type="match status" value="1"/>
</dbReference>
<dbReference type="InterPro" id="IPR037523">
    <property type="entry name" value="VOC_core"/>
</dbReference>
<protein>
    <submittedName>
        <fullName evidence="2">Glyoxalase superfamily protein PhnB</fullName>
    </submittedName>
</protein>
<reference evidence="2 3" key="1">
    <citation type="submission" date="2019-07" db="EMBL/GenBank/DDBJ databases">
        <title>Genomic Encyclopedia of Type Strains, Phase IV (KMG-IV): sequencing the most valuable type-strain genomes for metagenomic binning, comparative biology and taxonomic classification.</title>
        <authorList>
            <person name="Goeker M."/>
        </authorList>
    </citation>
    <scope>NUCLEOTIDE SEQUENCE [LARGE SCALE GENOMIC DNA]</scope>
    <source>
        <strain evidence="2 3">DSM 44831</strain>
    </source>
</reference>
<keyword evidence="3" id="KW-1185">Reference proteome</keyword>
<dbReference type="RefSeq" id="WP_157102018.1">
    <property type="nucleotide sequence ID" value="NZ_VMSD01000004.1"/>
</dbReference>
<accession>A0ABQ6YMK2</accession>